<evidence type="ECO:0000313" key="3">
    <source>
        <dbReference type="Proteomes" id="UP000077266"/>
    </source>
</evidence>
<dbReference type="OrthoDB" id="2804262at2759"/>
<sequence>MDSVRVDRRRFGVVCTPHMMRELAAGFPALASIGWPKQQPVPALDVARSTNMHGDQNLSPHPAPVDELLPEEIVLQIFELAVHTQPSGTVFRVAGVCRRWRAYALNYPRLWAVLKVGSDSPILQFAQFGLELAAERALNAYTSTTIRLQLDRSRHWPLDVDIEASAHSSSLMATAALALATAQSRWRTLVLRIRRREDIDKFFGACQGPSLMLEKLLIIGQGSEAPLVFSGKALAAALLPAKSLRHLECIDCVPRFSRGDTWVDAEGNTRALFSGVTSLHITRPPAGLPAQRWQRLLRTFPRLRDFQLLETPAHFLPERPAPFSHPHIRAFTLDTSAAGLNTLTLFSFPKLEHMTLSFPLLDVRNAPRVRGALYKFLERTPTPHFTFQWPEDRDAIWSFQYDSATAFEEFCGMAFSATGLQHLTIELRGHHGPWQQLLKYLDELTPELARSLGAPELQKLELSFRRPESSSVEAWDPIDELVRVAADYPMWEIVLYGPDKQPFALWAVLEDPSKPVVEFSLSKWLIS</sequence>
<proteinExistence type="predicted"/>
<dbReference type="Gene3D" id="1.20.1280.50">
    <property type="match status" value="1"/>
</dbReference>
<dbReference type="Proteomes" id="UP000077266">
    <property type="component" value="Unassembled WGS sequence"/>
</dbReference>
<keyword evidence="3" id="KW-1185">Reference proteome</keyword>
<evidence type="ECO:0000313" key="2">
    <source>
        <dbReference type="EMBL" id="KZV98852.1"/>
    </source>
</evidence>
<dbReference type="SUPFAM" id="SSF81383">
    <property type="entry name" value="F-box domain"/>
    <property type="match status" value="1"/>
</dbReference>
<gene>
    <name evidence="2" type="ORF">EXIGLDRAFT_273705</name>
</gene>
<organism evidence="2 3">
    <name type="scientific">Exidia glandulosa HHB12029</name>
    <dbReference type="NCBI Taxonomy" id="1314781"/>
    <lineage>
        <taxon>Eukaryota</taxon>
        <taxon>Fungi</taxon>
        <taxon>Dikarya</taxon>
        <taxon>Basidiomycota</taxon>
        <taxon>Agaricomycotina</taxon>
        <taxon>Agaricomycetes</taxon>
        <taxon>Auriculariales</taxon>
        <taxon>Exidiaceae</taxon>
        <taxon>Exidia</taxon>
    </lineage>
</organism>
<evidence type="ECO:0000259" key="1">
    <source>
        <dbReference type="Pfam" id="PF12937"/>
    </source>
</evidence>
<reference evidence="2 3" key="1">
    <citation type="journal article" date="2016" name="Mol. Biol. Evol.">
        <title>Comparative Genomics of Early-Diverging Mushroom-Forming Fungi Provides Insights into the Origins of Lignocellulose Decay Capabilities.</title>
        <authorList>
            <person name="Nagy L.G."/>
            <person name="Riley R."/>
            <person name="Tritt A."/>
            <person name="Adam C."/>
            <person name="Daum C."/>
            <person name="Floudas D."/>
            <person name="Sun H."/>
            <person name="Yadav J.S."/>
            <person name="Pangilinan J."/>
            <person name="Larsson K.H."/>
            <person name="Matsuura K."/>
            <person name="Barry K."/>
            <person name="Labutti K."/>
            <person name="Kuo R."/>
            <person name="Ohm R.A."/>
            <person name="Bhattacharya S.S."/>
            <person name="Shirouzu T."/>
            <person name="Yoshinaga Y."/>
            <person name="Martin F.M."/>
            <person name="Grigoriev I.V."/>
            <person name="Hibbett D.S."/>
        </authorList>
    </citation>
    <scope>NUCLEOTIDE SEQUENCE [LARGE SCALE GENOMIC DNA]</scope>
    <source>
        <strain evidence="2 3">HHB12029</strain>
    </source>
</reference>
<dbReference type="EMBL" id="KV425914">
    <property type="protein sequence ID" value="KZV98852.1"/>
    <property type="molecule type" value="Genomic_DNA"/>
</dbReference>
<dbReference type="InterPro" id="IPR001810">
    <property type="entry name" value="F-box_dom"/>
</dbReference>
<protein>
    <recommendedName>
        <fullName evidence="1">F-box domain-containing protein</fullName>
    </recommendedName>
</protein>
<dbReference type="Pfam" id="PF12937">
    <property type="entry name" value="F-box-like"/>
    <property type="match status" value="1"/>
</dbReference>
<dbReference type="InterPro" id="IPR036047">
    <property type="entry name" value="F-box-like_dom_sf"/>
</dbReference>
<accession>A0A165M734</accession>
<dbReference type="InParanoid" id="A0A165M734"/>
<name>A0A165M734_EXIGL</name>
<feature type="domain" description="F-box" evidence="1">
    <location>
        <begin position="68"/>
        <end position="112"/>
    </location>
</feature>
<dbReference type="AlphaFoldDB" id="A0A165M734"/>